<evidence type="ECO:0000256" key="13">
    <source>
        <dbReference type="PIRSR" id="PIRSR028937-1"/>
    </source>
</evidence>
<evidence type="ECO:0000313" key="15">
    <source>
        <dbReference type="EMBL" id="KAF4120815.1"/>
    </source>
</evidence>
<dbReference type="AlphaFoldDB" id="A0A9P5D2H3"/>
<dbReference type="PIRSF" id="PIRSF028937">
    <property type="entry name" value="Lg_Ch_AO"/>
    <property type="match status" value="1"/>
</dbReference>
<dbReference type="InterPro" id="IPR003953">
    <property type="entry name" value="FAD-dep_OxRdtase_2_FAD-bd"/>
</dbReference>
<proteinExistence type="inferred from homology"/>
<reference evidence="15" key="1">
    <citation type="submission" date="2020-03" db="EMBL/GenBank/DDBJ databases">
        <title>Site-based positive gene gene selection in Geosmithia morbida across the United States reveals a broad range of putative effectors and factors for local host and environmental adapation.</title>
        <authorList>
            <person name="Onufrak A."/>
            <person name="Murdoch R.W."/>
            <person name="Gazis R."/>
            <person name="Huff M."/>
            <person name="Staton M."/>
            <person name="Klingeman W."/>
            <person name="Hadziabdic D."/>
        </authorList>
    </citation>
    <scope>NUCLEOTIDE SEQUENCE</scope>
    <source>
        <strain evidence="15">1262</strain>
    </source>
</reference>
<comment type="catalytic activity">
    <reaction evidence="1 12">
        <text>a long-chain primary fatty alcohol + O2 = a long-chain fatty aldehyde + H2O2</text>
        <dbReference type="Rhea" id="RHEA:22756"/>
        <dbReference type="ChEBI" id="CHEBI:15379"/>
        <dbReference type="ChEBI" id="CHEBI:16240"/>
        <dbReference type="ChEBI" id="CHEBI:17176"/>
        <dbReference type="ChEBI" id="CHEBI:77396"/>
        <dbReference type="EC" id="1.1.3.20"/>
    </reaction>
</comment>
<dbReference type="EC" id="1.1.3.20" evidence="5 12"/>
<evidence type="ECO:0000313" key="16">
    <source>
        <dbReference type="Proteomes" id="UP000749293"/>
    </source>
</evidence>
<organism evidence="15 16">
    <name type="scientific">Geosmithia morbida</name>
    <dbReference type="NCBI Taxonomy" id="1094350"/>
    <lineage>
        <taxon>Eukaryota</taxon>
        <taxon>Fungi</taxon>
        <taxon>Dikarya</taxon>
        <taxon>Ascomycota</taxon>
        <taxon>Pezizomycotina</taxon>
        <taxon>Sordariomycetes</taxon>
        <taxon>Hypocreomycetidae</taxon>
        <taxon>Hypocreales</taxon>
        <taxon>Bionectriaceae</taxon>
        <taxon>Geosmithia</taxon>
    </lineage>
</organism>
<dbReference type="PANTHER" id="PTHR46056:SF12">
    <property type="entry name" value="LONG-CHAIN-ALCOHOL OXIDASE"/>
    <property type="match status" value="1"/>
</dbReference>
<dbReference type="Pfam" id="PF00732">
    <property type="entry name" value="GMC_oxred_N"/>
    <property type="match status" value="1"/>
</dbReference>
<protein>
    <recommendedName>
        <fullName evidence="5 12">Long-chain-alcohol oxidase</fullName>
        <ecNumber evidence="5 12">1.1.3.20</ecNumber>
    </recommendedName>
</protein>
<feature type="domain" description="Rhodanese" evidence="14">
    <location>
        <begin position="235"/>
        <end position="272"/>
    </location>
</feature>
<dbReference type="RefSeq" id="XP_035319467.1">
    <property type="nucleotide sequence ID" value="XM_035464797.1"/>
</dbReference>
<evidence type="ECO:0000256" key="2">
    <source>
        <dbReference type="ARBA" id="ARBA00003842"/>
    </source>
</evidence>
<evidence type="ECO:0000256" key="5">
    <source>
        <dbReference type="ARBA" id="ARBA00013125"/>
    </source>
</evidence>
<dbReference type="Gene3D" id="3.50.50.60">
    <property type="entry name" value="FAD/NAD(P)-binding domain"/>
    <property type="match status" value="2"/>
</dbReference>
<dbReference type="InterPro" id="IPR007867">
    <property type="entry name" value="GMC_OxRtase_C"/>
</dbReference>
<comment type="similarity">
    <text evidence="4 12">Belongs to the GMC oxidoreductase family.</text>
</comment>
<evidence type="ECO:0000256" key="11">
    <source>
        <dbReference type="ARBA" id="ARBA00023136"/>
    </source>
</evidence>
<dbReference type="OrthoDB" id="269227at2759"/>
<keyword evidence="9" id="KW-1133">Transmembrane helix</keyword>
<dbReference type="EMBL" id="JAANYQ010000015">
    <property type="protein sequence ID" value="KAF4120815.1"/>
    <property type="molecule type" value="Genomic_DNA"/>
</dbReference>
<dbReference type="InterPro" id="IPR000172">
    <property type="entry name" value="GMC_OxRdtase_N"/>
</dbReference>
<name>A0A9P5D2H3_9HYPO</name>
<evidence type="ECO:0000256" key="10">
    <source>
        <dbReference type="ARBA" id="ARBA00023002"/>
    </source>
</evidence>
<comment type="subcellular location">
    <subcellularLocation>
        <location evidence="3">Membrane</location>
    </subcellularLocation>
</comment>
<dbReference type="SUPFAM" id="SSF51905">
    <property type="entry name" value="FAD/NAD(P)-binding domain"/>
    <property type="match status" value="1"/>
</dbReference>
<keyword evidence="7" id="KW-0812">Transmembrane</keyword>
<evidence type="ECO:0000256" key="12">
    <source>
        <dbReference type="PIRNR" id="PIRNR028937"/>
    </source>
</evidence>
<evidence type="ECO:0000256" key="6">
    <source>
        <dbReference type="ARBA" id="ARBA00022630"/>
    </source>
</evidence>
<evidence type="ECO:0000256" key="7">
    <source>
        <dbReference type="ARBA" id="ARBA00022692"/>
    </source>
</evidence>
<dbReference type="InterPro" id="IPR036188">
    <property type="entry name" value="FAD/NAD-bd_sf"/>
</dbReference>
<evidence type="ECO:0000256" key="1">
    <source>
        <dbReference type="ARBA" id="ARBA00000920"/>
    </source>
</evidence>
<keyword evidence="16" id="KW-1185">Reference proteome</keyword>
<evidence type="ECO:0000256" key="3">
    <source>
        <dbReference type="ARBA" id="ARBA00004370"/>
    </source>
</evidence>
<dbReference type="PANTHER" id="PTHR46056">
    <property type="entry name" value="LONG-CHAIN-ALCOHOL OXIDASE"/>
    <property type="match status" value="1"/>
</dbReference>
<comment type="caution">
    <text evidence="15">The sequence shown here is derived from an EMBL/GenBank/DDBJ whole genome shotgun (WGS) entry which is preliminary data.</text>
</comment>
<dbReference type="GO" id="GO:0016020">
    <property type="term" value="C:membrane"/>
    <property type="evidence" value="ECO:0007669"/>
    <property type="project" value="UniProtKB-SubCell"/>
</dbReference>
<keyword evidence="8" id="KW-0274">FAD</keyword>
<evidence type="ECO:0000256" key="8">
    <source>
        <dbReference type="ARBA" id="ARBA00022827"/>
    </source>
</evidence>
<evidence type="ECO:0000256" key="9">
    <source>
        <dbReference type="ARBA" id="ARBA00022989"/>
    </source>
</evidence>
<dbReference type="Pfam" id="PF05199">
    <property type="entry name" value="GMC_oxred_C"/>
    <property type="match status" value="1"/>
</dbReference>
<keyword evidence="10 12" id="KW-0560">Oxidoreductase</keyword>
<dbReference type="GO" id="GO:0046577">
    <property type="term" value="F:long-chain-alcohol oxidase activity"/>
    <property type="evidence" value="ECO:0007669"/>
    <property type="project" value="UniProtKB-EC"/>
</dbReference>
<sequence>MATDLQIPLPTPVVALDPGLDLSPSQWEVLLSLCDAVIPEIRPRGLSHGGHSHGGHHADKALCLERDEFNTLTGQLRRVADPSKSEQVVVDFLAETPSKNPDFCEMMRILLFRSLSSDSRARLVRVLSVLSTSMGSMILASSVTPVHRLPLAAREKILQSWATSSLGTFRMLKASLTLLTKQVWARTSPTLEKLVGVPRIPVECPTAVGGYEYSFLQFPPGEKDQVIEADVVIVGSGCGGAVAAKNLAEAGLRVVVVDKGYHWTTEYYPTGLDTGTSHLFANGGSIISEDASTCVVAASAWGGGGTVNWSASLEPQGYVRREWASEGLPLFTSLGFQESLDRVCDAMGVSTDNLEHNLANRNILQGSRKLGWAHKAVPQNTKGLKHTCGALCTMGCRQSAKQGPAVAFLPKAAEAGATLMEGFDVHKVILEKRGSRTVAVGVKGTWRSRDVHGGVADASTVTSRRVVIKAGKVIVSGGSMYTPLLLLRSGLKNKHIGKNLHLHPVNFVGGMFDEPVVPWEGPILSSVCSEFENLDGKGHGVKLETTCMSTFAWMSWLVWNGGLEYKKLAGSTRHMSGYISVCRDRDTGSVFPDPVDGRCRVQYHPSLFDKNHIREGLVGLARINYVQGAREIFTTIPGAPHWVRDDELDRQALDASFDEYTNRIRDFVYPVETLFVSAHQMGSCRMSSSPNTGVVDQFGRVWDVDGLHVMDASVFPSASGVNPFVTTMAISDSLSRAMADKWDQKGKL</sequence>
<dbReference type="InterPro" id="IPR001763">
    <property type="entry name" value="Rhodanese-like_dom"/>
</dbReference>
<dbReference type="Proteomes" id="UP000749293">
    <property type="component" value="Unassembled WGS sequence"/>
</dbReference>
<accession>A0A9P5D2H3</accession>
<dbReference type="GeneID" id="55969049"/>
<gene>
    <name evidence="15" type="ORF">GMORB2_2819</name>
</gene>
<keyword evidence="11" id="KW-0472">Membrane</keyword>
<dbReference type="PROSITE" id="PS50206">
    <property type="entry name" value="RHODANESE_3"/>
    <property type="match status" value="1"/>
</dbReference>
<feature type="active site" description="Proton acceptor" evidence="13">
    <location>
        <position position="679"/>
    </location>
</feature>
<evidence type="ECO:0000259" key="14">
    <source>
        <dbReference type="PROSITE" id="PS50206"/>
    </source>
</evidence>
<evidence type="ECO:0000256" key="4">
    <source>
        <dbReference type="ARBA" id="ARBA00010790"/>
    </source>
</evidence>
<keyword evidence="6" id="KW-0285">Flavoprotein</keyword>
<dbReference type="Pfam" id="PF00890">
    <property type="entry name" value="FAD_binding_2"/>
    <property type="match status" value="1"/>
</dbReference>
<comment type="function">
    <text evidence="2">Long-chain fatty alcohol oxidase involved in the omega-oxidation pathway of lipid degradation.</text>
</comment>
<dbReference type="InterPro" id="IPR012400">
    <property type="entry name" value="Long_Oxdase"/>
</dbReference>
<dbReference type="GO" id="GO:0050660">
    <property type="term" value="F:flavin adenine dinucleotide binding"/>
    <property type="evidence" value="ECO:0007669"/>
    <property type="project" value="InterPro"/>
</dbReference>